<dbReference type="InterPro" id="IPR016291">
    <property type="entry name" value="Isochorismatase"/>
</dbReference>
<accession>A0A0W7XCC4</accession>
<dbReference type="OrthoDB" id="5794853at2"/>
<dbReference type="AlphaFoldDB" id="A0A0W7XCC4"/>
<organism evidence="3 4">
    <name type="scientific">Streptomyces silvensis</name>
    <dbReference type="NCBI Taxonomy" id="1765722"/>
    <lineage>
        <taxon>Bacteria</taxon>
        <taxon>Bacillati</taxon>
        <taxon>Actinomycetota</taxon>
        <taxon>Actinomycetes</taxon>
        <taxon>Kitasatosporales</taxon>
        <taxon>Streptomycetaceae</taxon>
        <taxon>Streptomyces</taxon>
    </lineage>
</organism>
<dbReference type="EMBL" id="LOCL01000010">
    <property type="protein sequence ID" value="KUF20433.1"/>
    <property type="molecule type" value="Genomic_DNA"/>
</dbReference>
<dbReference type="SUPFAM" id="SSF52499">
    <property type="entry name" value="Isochorismatase-like hydrolases"/>
    <property type="match status" value="1"/>
</dbReference>
<keyword evidence="4" id="KW-1185">Reference proteome</keyword>
<comment type="caution">
    <text evidence="3">The sequence shown here is derived from an EMBL/GenBank/DDBJ whole genome shotgun (WGS) entry which is preliminary data.</text>
</comment>
<evidence type="ECO:0000313" key="4">
    <source>
        <dbReference type="Proteomes" id="UP000054804"/>
    </source>
</evidence>
<dbReference type="GO" id="GO:0008908">
    <property type="term" value="F:isochorismatase activity"/>
    <property type="evidence" value="ECO:0007669"/>
    <property type="project" value="InterPro"/>
</dbReference>
<keyword evidence="1" id="KW-0378">Hydrolase</keyword>
<dbReference type="Pfam" id="PF00857">
    <property type="entry name" value="Isochorismatase"/>
    <property type="match status" value="1"/>
</dbReference>
<dbReference type="Gene3D" id="3.40.50.850">
    <property type="entry name" value="Isochorismatase-like"/>
    <property type="match status" value="1"/>
</dbReference>
<evidence type="ECO:0000256" key="1">
    <source>
        <dbReference type="ARBA" id="ARBA00022801"/>
    </source>
</evidence>
<dbReference type="PANTHER" id="PTHR43540:SF3">
    <property type="entry name" value="ENTEROBACTIN SYNTHASE COMPONENT B"/>
    <property type="match status" value="1"/>
</dbReference>
<dbReference type="InterPro" id="IPR000868">
    <property type="entry name" value="Isochorismatase-like_dom"/>
</dbReference>
<dbReference type="PANTHER" id="PTHR43540">
    <property type="entry name" value="PEROXYUREIDOACRYLATE/UREIDOACRYLATE AMIDOHYDROLASE-RELATED"/>
    <property type="match status" value="1"/>
</dbReference>
<dbReference type="InterPro" id="IPR050272">
    <property type="entry name" value="Isochorismatase-like_hydrls"/>
</dbReference>
<protein>
    <submittedName>
        <fullName evidence="3">Isochorismatase</fullName>
    </submittedName>
</protein>
<name>A0A0W7XCC4_9ACTN</name>
<reference evidence="3 4" key="1">
    <citation type="submission" date="2015-12" db="EMBL/GenBank/DDBJ databases">
        <title>Draft genome sequence of Streptomyces silvensis ATCC 53525, a producer of novel hormone antagonists.</title>
        <authorList>
            <person name="Johnston C.W."/>
            <person name="Li Y."/>
            <person name="Magarvey N.A."/>
        </authorList>
    </citation>
    <scope>NUCLEOTIDE SEQUENCE [LARGE SCALE GENOMIC DNA]</scope>
    <source>
        <strain evidence="3 4">ATCC 53525</strain>
    </source>
</reference>
<dbReference type="PIRSF" id="PIRSF001111">
    <property type="entry name" value="Isochorismatase"/>
    <property type="match status" value="1"/>
</dbReference>
<gene>
    <name evidence="3" type="ORF">AT728_38800</name>
</gene>
<dbReference type="RefSeq" id="WP_058845471.1">
    <property type="nucleotide sequence ID" value="NZ_LOCL01000010.1"/>
</dbReference>
<dbReference type="Proteomes" id="UP000054804">
    <property type="component" value="Unassembled WGS sequence"/>
</dbReference>
<feature type="domain" description="Isochorismatase-like" evidence="2">
    <location>
        <begin position="36"/>
        <end position="206"/>
    </location>
</feature>
<dbReference type="InterPro" id="IPR036380">
    <property type="entry name" value="Isochorismatase-like_sf"/>
</dbReference>
<evidence type="ECO:0000313" key="3">
    <source>
        <dbReference type="EMBL" id="KUF20433.1"/>
    </source>
</evidence>
<proteinExistence type="predicted"/>
<evidence type="ECO:0000259" key="2">
    <source>
        <dbReference type="Pfam" id="PF00857"/>
    </source>
</evidence>
<sequence>MRFTDGIPAIEPYDPPATADLPVGVARWTPDPRRAVLLVHDMQRYFLRPLPARPRDALVRNAARLREHCAALGVPVAYTAQPGSMTDAQRGLLKDLWGPGMRAEPADRRIVDDLAPADGDWRLTKWRYSAFHDSGLLGRMREAGRDQLVVCGVYAHVGVLMTAVDAFSHDIETFLAADAVADFSRAHHALALEYAAGRCAVVADTDTLVEHLEYVGYAAGHRPRTAGQPRWAVV</sequence>
<dbReference type="PRINTS" id="PR01398">
    <property type="entry name" value="ISCHRISMTASE"/>
</dbReference>
<dbReference type="STRING" id="1765722.AT728_38800"/>